<proteinExistence type="predicted"/>
<evidence type="ECO:0000313" key="1">
    <source>
        <dbReference type="EMBL" id="SNY66653.1"/>
    </source>
</evidence>
<dbReference type="Proteomes" id="UP000219612">
    <property type="component" value="Unassembled WGS sequence"/>
</dbReference>
<organism evidence="1 2">
    <name type="scientific">Paractinoplanes atraurantiacus</name>
    <dbReference type="NCBI Taxonomy" id="1036182"/>
    <lineage>
        <taxon>Bacteria</taxon>
        <taxon>Bacillati</taxon>
        <taxon>Actinomycetota</taxon>
        <taxon>Actinomycetes</taxon>
        <taxon>Micromonosporales</taxon>
        <taxon>Micromonosporaceae</taxon>
        <taxon>Paractinoplanes</taxon>
    </lineage>
</organism>
<reference evidence="1 2" key="1">
    <citation type="submission" date="2017-09" db="EMBL/GenBank/DDBJ databases">
        <authorList>
            <person name="Ehlers B."/>
            <person name="Leendertz F.H."/>
        </authorList>
    </citation>
    <scope>NUCLEOTIDE SEQUENCE [LARGE SCALE GENOMIC DNA]</scope>
    <source>
        <strain evidence="1 2">CGMCC 4.6857</strain>
    </source>
</reference>
<evidence type="ECO:0000313" key="2">
    <source>
        <dbReference type="Proteomes" id="UP000219612"/>
    </source>
</evidence>
<name>A0A285K2Z1_9ACTN</name>
<protein>
    <submittedName>
        <fullName evidence="1">Uncharacterized protein</fullName>
    </submittedName>
</protein>
<keyword evidence="2" id="KW-1185">Reference proteome</keyword>
<accession>A0A285K2Z1</accession>
<gene>
    <name evidence="1" type="ORF">SAMN05421748_13088</name>
</gene>
<dbReference type="AlphaFoldDB" id="A0A285K2Z1"/>
<dbReference type="RefSeq" id="WP_143235313.1">
    <property type="nucleotide sequence ID" value="NZ_OBDY01000030.1"/>
</dbReference>
<dbReference type="EMBL" id="OBDY01000030">
    <property type="protein sequence ID" value="SNY66653.1"/>
    <property type="molecule type" value="Genomic_DNA"/>
</dbReference>
<dbReference type="OrthoDB" id="3395557at2"/>
<sequence>MDPTTRVLTPEESDAWRTEVQRRWGVDGAGVWHPMLGAEVPPDVLVLNESMWDGQGAAEVRRILRSLGRTHVVELRETGDVDCLLEVDDEFAPAYTGAEGIWTDEHHDWIAYASHEWTVAFGGTLATHLRAWPGVVGREWRSW</sequence>